<evidence type="ECO:0000256" key="2">
    <source>
        <dbReference type="ARBA" id="ARBA00012695"/>
    </source>
</evidence>
<evidence type="ECO:0000313" key="8">
    <source>
        <dbReference type="Proteomes" id="UP001295684"/>
    </source>
</evidence>
<proteinExistence type="inferred from homology"/>
<evidence type="ECO:0000256" key="1">
    <source>
        <dbReference type="ARBA" id="ARBA00005869"/>
    </source>
</evidence>
<comment type="catalytic activity">
    <reaction evidence="5">
        <text>L-proline + a quinone = (S)-1-pyrroline-5-carboxylate + a quinol + H(+)</text>
        <dbReference type="Rhea" id="RHEA:23784"/>
        <dbReference type="ChEBI" id="CHEBI:15378"/>
        <dbReference type="ChEBI" id="CHEBI:17388"/>
        <dbReference type="ChEBI" id="CHEBI:24646"/>
        <dbReference type="ChEBI" id="CHEBI:60039"/>
        <dbReference type="ChEBI" id="CHEBI:132124"/>
        <dbReference type="EC" id="1.5.5.2"/>
    </reaction>
</comment>
<evidence type="ECO:0000256" key="5">
    <source>
        <dbReference type="RuleBase" id="RU364054"/>
    </source>
</evidence>
<dbReference type="PANTHER" id="PTHR13914">
    <property type="entry name" value="PROLINE OXIDASE"/>
    <property type="match status" value="1"/>
</dbReference>
<dbReference type="SUPFAM" id="SSF51730">
    <property type="entry name" value="FAD-linked oxidoreductase"/>
    <property type="match status" value="1"/>
</dbReference>
<dbReference type="GO" id="GO:0004657">
    <property type="term" value="F:proline dehydrogenase activity"/>
    <property type="evidence" value="ECO:0007669"/>
    <property type="project" value="UniProtKB-EC"/>
</dbReference>
<keyword evidence="8" id="KW-1185">Reference proteome</keyword>
<dbReference type="Pfam" id="PF01619">
    <property type="entry name" value="Pro_dh"/>
    <property type="match status" value="1"/>
</dbReference>
<evidence type="ECO:0000313" key="7">
    <source>
        <dbReference type="EMBL" id="CAI2362013.1"/>
    </source>
</evidence>
<dbReference type="InterPro" id="IPR029041">
    <property type="entry name" value="FAD-linked_oxidoreductase-like"/>
</dbReference>
<comment type="caution">
    <text evidence="7">The sequence shown here is derived from an EMBL/GenBank/DDBJ whole genome shotgun (WGS) entry which is preliminary data.</text>
</comment>
<protein>
    <recommendedName>
        <fullName evidence="2 5">Proline dehydrogenase</fullName>
        <ecNumber evidence="2 5">1.5.5.2</ecNumber>
    </recommendedName>
</protein>
<evidence type="ECO:0000256" key="3">
    <source>
        <dbReference type="ARBA" id="ARBA00023002"/>
    </source>
</evidence>
<accession>A0AAD1U503</accession>
<dbReference type="Gene3D" id="3.20.20.220">
    <property type="match status" value="1"/>
</dbReference>
<dbReference type="GO" id="GO:0005739">
    <property type="term" value="C:mitochondrion"/>
    <property type="evidence" value="ECO:0007669"/>
    <property type="project" value="TreeGrafter"/>
</dbReference>
<keyword evidence="4 5" id="KW-0642">Proline metabolism</keyword>
<dbReference type="AlphaFoldDB" id="A0AAD1U503"/>
<evidence type="ECO:0000259" key="6">
    <source>
        <dbReference type="Pfam" id="PF01619"/>
    </source>
</evidence>
<gene>
    <name evidence="7" type="ORF">ECRASSUSDP1_LOCUS3330</name>
</gene>
<dbReference type="EC" id="1.5.5.2" evidence="2 5"/>
<dbReference type="Proteomes" id="UP001295684">
    <property type="component" value="Unassembled WGS sequence"/>
</dbReference>
<reference evidence="7" key="1">
    <citation type="submission" date="2023-07" db="EMBL/GenBank/DDBJ databases">
        <authorList>
            <consortium name="AG Swart"/>
            <person name="Singh M."/>
            <person name="Singh A."/>
            <person name="Seah K."/>
            <person name="Emmerich C."/>
        </authorList>
    </citation>
    <scope>NUCLEOTIDE SEQUENCE</scope>
    <source>
        <strain evidence="7">DP1</strain>
    </source>
</reference>
<comment type="function">
    <text evidence="5">Converts proline to delta-1-pyrroline-5-carboxylate.</text>
</comment>
<keyword evidence="5" id="KW-0274">FAD</keyword>
<sequence>MHSTNPALKGKSLFYLLKTAAIYRACQSEFFLRHGESMTNKSYKILGKTITNAFVERTGGLIFTSGPTIETLMKDMDRLYKEDGIGSVANFVMEGIEDDDIAKFDGARDYLIETMRVSKNDDPSVRKYFQMAIKLTGLGHMDMFEHFNKSQTLLLDGLFKKYSITEHQDVQELLFDAENPSPRPILTRNGIKSFLAEHNIDYTEQELDEFIELAKFEDSEFGKDEIGEIEFYHNIHSHYVFSEDHNTSLLRKICNSAYGGSEDKEKREAIKRCVDRTVKILEVADRLNVIVNVDAEQTYIQKTLDSLTRQMQTKFHRDREAFIMNGYQSYLKATPEHIKLEIERCRRADIAFGLKIVRGAYMNEERRLASKRNYESPIWETIEDTHESYNLNIKNCMNNLDPIKDKILVASHNVDSCNIAKALMKQNNLDSSSVCFGQLKGFSDSLTYSLKDQGYNVIKYLPYGPTNYLIPYLLRRGHESKEVMREHLFLDDISDEIRARLHLRKKPRPA</sequence>
<dbReference type="InterPro" id="IPR015659">
    <property type="entry name" value="Proline_oxidase"/>
</dbReference>
<dbReference type="GO" id="GO:0071949">
    <property type="term" value="F:FAD binding"/>
    <property type="evidence" value="ECO:0007669"/>
    <property type="project" value="TreeGrafter"/>
</dbReference>
<comment type="similarity">
    <text evidence="1 5">Belongs to the proline oxidase family.</text>
</comment>
<evidence type="ECO:0000256" key="4">
    <source>
        <dbReference type="ARBA" id="ARBA00023062"/>
    </source>
</evidence>
<dbReference type="EMBL" id="CAMPGE010003189">
    <property type="protein sequence ID" value="CAI2362013.1"/>
    <property type="molecule type" value="Genomic_DNA"/>
</dbReference>
<name>A0AAD1U503_EUPCR</name>
<dbReference type="PANTHER" id="PTHR13914:SF0">
    <property type="entry name" value="PROLINE DEHYDROGENASE 1, MITOCHONDRIAL"/>
    <property type="match status" value="1"/>
</dbReference>
<dbReference type="GO" id="GO:0010133">
    <property type="term" value="P:L-proline catabolic process to L-glutamate"/>
    <property type="evidence" value="ECO:0007669"/>
    <property type="project" value="TreeGrafter"/>
</dbReference>
<organism evidence="7 8">
    <name type="scientific">Euplotes crassus</name>
    <dbReference type="NCBI Taxonomy" id="5936"/>
    <lineage>
        <taxon>Eukaryota</taxon>
        <taxon>Sar</taxon>
        <taxon>Alveolata</taxon>
        <taxon>Ciliophora</taxon>
        <taxon>Intramacronucleata</taxon>
        <taxon>Spirotrichea</taxon>
        <taxon>Hypotrichia</taxon>
        <taxon>Euplotida</taxon>
        <taxon>Euplotidae</taxon>
        <taxon>Moneuplotes</taxon>
    </lineage>
</organism>
<keyword evidence="5" id="KW-0285">Flavoprotein</keyword>
<comment type="cofactor">
    <cofactor evidence="5">
        <name>FAD</name>
        <dbReference type="ChEBI" id="CHEBI:57692"/>
    </cofactor>
</comment>
<dbReference type="InterPro" id="IPR002872">
    <property type="entry name" value="Proline_DH_dom"/>
</dbReference>
<keyword evidence="3 5" id="KW-0560">Oxidoreductase</keyword>
<feature type="domain" description="Proline dehydrogenase" evidence="6">
    <location>
        <begin position="240"/>
        <end position="482"/>
    </location>
</feature>